<gene>
    <name evidence="10" type="ORF">JJB11_09530</name>
</gene>
<evidence type="ECO:0000256" key="7">
    <source>
        <dbReference type="ARBA" id="ARBA00023014"/>
    </source>
</evidence>
<dbReference type="PROSITE" id="PS00198">
    <property type="entry name" value="4FE4S_FER_1"/>
    <property type="match status" value="1"/>
</dbReference>
<reference evidence="10" key="1">
    <citation type="journal article" date="2012" name="J. Microbiol. Biotechnol.">
        <title>Ramlibacter ginsenosidimutans sp. nov., with ginsenoside-converting activity.</title>
        <authorList>
            <person name="Wang L."/>
            <person name="An D.S."/>
            <person name="Kim S.G."/>
            <person name="Jin F.X."/>
            <person name="Kim S.C."/>
            <person name="Lee S.T."/>
            <person name="Im W.T."/>
        </authorList>
    </citation>
    <scope>NUCLEOTIDE SEQUENCE</scope>
    <source>
        <strain evidence="10">KACC 17527</strain>
    </source>
</reference>
<keyword evidence="4" id="KW-0274">FAD</keyword>
<reference evidence="10" key="2">
    <citation type="submission" date="2021-01" db="EMBL/GenBank/DDBJ databases">
        <authorList>
            <person name="Kang M."/>
        </authorList>
    </citation>
    <scope>NUCLEOTIDE SEQUENCE</scope>
    <source>
        <strain evidence="10">KACC 17527</strain>
    </source>
</reference>
<dbReference type="PANTHER" id="PTHR11748:SF119">
    <property type="entry name" value="D-2-HYDROXYGLUTARATE DEHYDROGENASE"/>
    <property type="match status" value="1"/>
</dbReference>
<feature type="domain" description="4Fe-4S ferredoxin-type" evidence="8">
    <location>
        <begin position="657"/>
        <end position="686"/>
    </location>
</feature>
<evidence type="ECO:0000313" key="11">
    <source>
        <dbReference type="Proteomes" id="UP000630528"/>
    </source>
</evidence>
<name>A0A934TS49_9BURK</name>
<keyword evidence="11" id="KW-1185">Reference proteome</keyword>
<dbReference type="Gene3D" id="3.30.70.2740">
    <property type="match status" value="1"/>
</dbReference>
<dbReference type="Gene3D" id="3.30.70.2190">
    <property type="match status" value="1"/>
</dbReference>
<dbReference type="EMBL" id="JAEPWM010000003">
    <property type="protein sequence ID" value="MBK6006330.1"/>
    <property type="molecule type" value="Genomic_DNA"/>
</dbReference>
<dbReference type="GO" id="GO:0046872">
    <property type="term" value="F:metal ion binding"/>
    <property type="evidence" value="ECO:0007669"/>
    <property type="project" value="UniProtKB-KW"/>
</dbReference>
<dbReference type="InterPro" id="IPR016169">
    <property type="entry name" value="FAD-bd_PCMH_sub2"/>
</dbReference>
<comment type="caution">
    <text evidence="10">The sequence shown here is derived from an EMBL/GenBank/DDBJ whole genome shotgun (WGS) entry which is preliminary data.</text>
</comment>
<organism evidence="10 11">
    <name type="scientific">Ramlibacter ginsenosidimutans</name>
    <dbReference type="NCBI Taxonomy" id="502333"/>
    <lineage>
        <taxon>Bacteria</taxon>
        <taxon>Pseudomonadati</taxon>
        <taxon>Pseudomonadota</taxon>
        <taxon>Betaproteobacteria</taxon>
        <taxon>Burkholderiales</taxon>
        <taxon>Comamonadaceae</taxon>
        <taxon>Ramlibacter</taxon>
    </lineage>
</organism>
<evidence type="ECO:0000256" key="2">
    <source>
        <dbReference type="ARBA" id="ARBA00022630"/>
    </source>
</evidence>
<accession>A0A934TS49</accession>
<dbReference type="GO" id="GO:0008720">
    <property type="term" value="F:D-lactate dehydrogenase (NAD+) activity"/>
    <property type="evidence" value="ECO:0007669"/>
    <property type="project" value="TreeGrafter"/>
</dbReference>
<evidence type="ECO:0000256" key="1">
    <source>
        <dbReference type="ARBA" id="ARBA00001974"/>
    </source>
</evidence>
<dbReference type="RefSeq" id="WP_201169269.1">
    <property type="nucleotide sequence ID" value="NZ_JAEPWM010000003.1"/>
</dbReference>
<dbReference type="Gene3D" id="3.30.465.10">
    <property type="match status" value="1"/>
</dbReference>
<dbReference type="Pfam" id="PF02754">
    <property type="entry name" value="CCG"/>
    <property type="match status" value="1"/>
</dbReference>
<dbReference type="InterPro" id="IPR016166">
    <property type="entry name" value="FAD-bd_PCMH"/>
</dbReference>
<dbReference type="PANTHER" id="PTHR11748">
    <property type="entry name" value="D-LACTATE DEHYDROGENASE"/>
    <property type="match status" value="1"/>
</dbReference>
<dbReference type="InterPro" id="IPR004113">
    <property type="entry name" value="FAD-bd_oxidored_4_C"/>
</dbReference>
<evidence type="ECO:0000259" key="8">
    <source>
        <dbReference type="PROSITE" id="PS51379"/>
    </source>
</evidence>
<protein>
    <submittedName>
        <fullName evidence="10">FAD-binding protein</fullName>
    </submittedName>
</protein>
<dbReference type="GO" id="GO:0004458">
    <property type="term" value="F:D-lactate dehydrogenase (cytochrome) activity"/>
    <property type="evidence" value="ECO:0007669"/>
    <property type="project" value="TreeGrafter"/>
</dbReference>
<keyword evidence="6" id="KW-0408">Iron</keyword>
<dbReference type="InterPro" id="IPR017896">
    <property type="entry name" value="4Fe4S_Fe-S-bd"/>
</dbReference>
<dbReference type="PROSITE" id="PS51387">
    <property type="entry name" value="FAD_PCMH"/>
    <property type="match status" value="1"/>
</dbReference>
<dbReference type="InterPro" id="IPR004017">
    <property type="entry name" value="Cys_rich_dom"/>
</dbReference>
<dbReference type="GO" id="GO:1903457">
    <property type="term" value="P:lactate catabolic process"/>
    <property type="evidence" value="ECO:0007669"/>
    <property type="project" value="TreeGrafter"/>
</dbReference>
<dbReference type="Proteomes" id="UP000630528">
    <property type="component" value="Unassembled WGS sequence"/>
</dbReference>
<dbReference type="Pfam" id="PF01565">
    <property type="entry name" value="FAD_binding_4"/>
    <property type="match status" value="1"/>
</dbReference>
<keyword evidence="5" id="KW-0560">Oxidoreductase</keyword>
<evidence type="ECO:0000256" key="6">
    <source>
        <dbReference type="ARBA" id="ARBA00023004"/>
    </source>
</evidence>
<dbReference type="Pfam" id="PF02913">
    <property type="entry name" value="FAD-oxidase_C"/>
    <property type="match status" value="1"/>
</dbReference>
<dbReference type="Pfam" id="PF13183">
    <property type="entry name" value="Fer4_8"/>
    <property type="match status" value="1"/>
</dbReference>
<dbReference type="SUPFAM" id="SSF55103">
    <property type="entry name" value="FAD-linked oxidases, C-terminal domain"/>
    <property type="match status" value="1"/>
</dbReference>
<evidence type="ECO:0000259" key="9">
    <source>
        <dbReference type="PROSITE" id="PS51387"/>
    </source>
</evidence>
<feature type="domain" description="FAD-binding PCMH-type" evidence="9">
    <location>
        <begin position="61"/>
        <end position="289"/>
    </location>
</feature>
<dbReference type="GO" id="GO:0051536">
    <property type="term" value="F:iron-sulfur cluster binding"/>
    <property type="evidence" value="ECO:0007669"/>
    <property type="project" value="UniProtKB-KW"/>
</dbReference>
<dbReference type="GO" id="GO:0071949">
    <property type="term" value="F:FAD binding"/>
    <property type="evidence" value="ECO:0007669"/>
    <property type="project" value="InterPro"/>
</dbReference>
<evidence type="ECO:0000256" key="4">
    <source>
        <dbReference type="ARBA" id="ARBA00022827"/>
    </source>
</evidence>
<dbReference type="InterPro" id="IPR017900">
    <property type="entry name" value="4Fe4S_Fe_S_CS"/>
</dbReference>
<dbReference type="SUPFAM" id="SSF46548">
    <property type="entry name" value="alpha-helical ferredoxin"/>
    <property type="match status" value="1"/>
</dbReference>
<keyword evidence="3" id="KW-0479">Metal-binding</keyword>
<dbReference type="PROSITE" id="PS51379">
    <property type="entry name" value="4FE4S_FER_2"/>
    <property type="match status" value="1"/>
</dbReference>
<evidence type="ECO:0000256" key="3">
    <source>
        <dbReference type="ARBA" id="ARBA00022723"/>
    </source>
</evidence>
<sequence>MNARIPIAVGPARSGSAYDSVARASNEVAGRLAQRLASETRGEVLFSAADRGRYATDASIYQVTPIGVFVPKTAEDARIALDICRDLHVPVVPRGGGTSQCGQTVGAGLVIDFSKHVRQVLEVDAEKRTATVEPGIVLDHLNAQLKKTGLWYPVDVSTAAQATLGGMAGNNSCGSRSIAYGNMVHNVLGAEAWTSDGELHRFGRFDEASGAVRAFGERVRELAWTLRPEIESRWPKVLRRVAGYNLDIFHNQNERPYTADGSVNLAHLLVGSEGTLALTRSLQLRLSELPRAKVLGVVNFPTFYKAMDSAQHIVKLGGDGTLTAVELVDRTMIELSLQNPAFAPTVRSALIGQPDAVLLVEFAGSDRAALLRKLTQLEELMGDLGLPGSVVLMPDEGPQKALWEVRKAGLNIMMSLKGDGKPVSFIEDCAVPLESLAEYTDALTQVFRKHGTKGTWYAHASVGTLHVRPILDMRRNGAPAMRAIAEEASALVRKYKGAYSGEHGDGLCRGEWIRWQFGPAIDAAFGEIKRMFDPLDLLSPQRIVNPPRMDDTRLMRFPPSYRVIPLQPALDWSAWDVQNDPATERVTAPGTGGDPARGLAKAVEMCNNNGHCRKFDAGTMCPSYRVTRDEQHLTRGRANTLRLALSGQLGADGLASEEVRAAFDLCVSCKGCKRDCPTGVDMARMKIEARHEHGRFRGWSLQDRLIAKLPDYAAMASRFAGLLNLRNRSPLLAMLGEKLLGLSAQRSLPTWHSRHFFNGGARGATREQLLAAARPVVLFVDTFNGFFESGNAQAALTVLEAAGYTVHVASKEGADGKHLCCGRTYLASGMVDQAKAKAAELLDALHPLAARGIPVVGLEPSCLLSFRDELVTMGFGDRAQVLAQQSLLLEEFLAREASAGRLDALKQRLKPLAGPLLVHGHCHQKAFGAVTPVLEVLKLIPGAQPQLIESSCCGMAGSFGYEASHHAISLQMAELSLLPAVRSAPDAIVVADGTSCRHQIQDGAQRQAVHAAVLLARQL</sequence>
<dbReference type="InterPro" id="IPR036318">
    <property type="entry name" value="FAD-bd_PCMH-like_sf"/>
</dbReference>
<dbReference type="AlphaFoldDB" id="A0A934TS49"/>
<evidence type="ECO:0000256" key="5">
    <source>
        <dbReference type="ARBA" id="ARBA00023002"/>
    </source>
</evidence>
<dbReference type="InterPro" id="IPR016164">
    <property type="entry name" value="FAD-linked_Oxase-like_C"/>
</dbReference>
<keyword evidence="2" id="KW-0285">Flavoprotein</keyword>
<comment type="cofactor">
    <cofactor evidence="1">
        <name>FAD</name>
        <dbReference type="ChEBI" id="CHEBI:57692"/>
    </cofactor>
</comment>
<keyword evidence="7" id="KW-0411">Iron-sulfur</keyword>
<dbReference type="InterPro" id="IPR006094">
    <property type="entry name" value="Oxid_FAD_bind_N"/>
</dbReference>
<dbReference type="SUPFAM" id="SSF56176">
    <property type="entry name" value="FAD-binding/transporter-associated domain-like"/>
    <property type="match status" value="1"/>
</dbReference>
<proteinExistence type="predicted"/>
<evidence type="ECO:0000313" key="10">
    <source>
        <dbReference type="EMBL" id="MBK6006330.1"/>
    </source>
</evidence>